<accession>A0A6G1KBE7</accession>
<sequence>MKFSLLSILALLLPLTAAQTQNATASVTDPTDRAELALTALQTFYNESTGLWLGWWQSANAMTVVANLAKVDSNPKIQSLAAQVFANTVAKAPAHNIDPNAEPPLKKKRKRAMSGYDKGYDENGIPFTTLPKGWGEIPSAHIRGRANAPAFDPYSWLDGFYDDDLWWALGYIAAYDVTKKAEYLTLSEGIFNAVARVWPSSCGNGGIFWNSKKNVVNAIANELFFSTAAHLANRASDANTYANWAVKSIDWFVATGMINNASLINDGLTSAPDCKNNGLPTWSYNQGVILGGLAELYKARPNSTYMNLANRLAKASIEGIANKAGVIQDPCGPLCGADASQFKGIYMRGLQAVYAMNPDPSYAASIKTNADSVWANDRNAKNQLSIQWAGPFIGTANSTTQSSAMEALIAAIVVK</sequence>
<evidence type="ECO:0000313" key="3">
    <source>
        <dbReference type="Proteomes" id="UP000799428"/>
    </source>
</evidence>
<feature type="chain" id="PRO_5026079930" evidence="1">
    <location>
        <begin position="19"/>
        <end position="415"/>
    </location>
</feature>
<keyword evidence="3" id="KW-1185">Reference proteome</keyword>
<dbReference type="AlphaFoldDB" id="A0A6G1KBE7"/>
<dbReference type="InterPro" id="IPR005198">
    <property type="entry name" value="Glyco_hydro_76"/>
</dbReference>
<protein>
    <submittedName>
        <fullName evidence="2">Glycoside hydrolase family 76 protein</fullName>
    </submittedName>
</protein>
<evidence type="ECO:0000256" key="1">
    <source>
        <dbReference type="SAM" id="SignalP"/>
    </source>
</evidence>
<evidence type="ECO:0000313" key="2">
    <source>
        <dbReference type="EMBL" id="KAF2710144.1"/>
    </source>
</evidence>
<dbReference type="PANTHER" id="PTHR47791:SF1">
    <property type="entry name" value="ENDO MANNANASE, GH76 FAMILY (EUROFUNG)"/>
    <property type="match status" value="1"/>
</dbReference>
<dbReference type="Proteomes" id="UP000799428">
    <property type="component" value="Unassembled WGS sequence"/>
</dbReference>
<keyword evidence="1" id="KW-0732">Signal</keyword>
<organism evidence="2 3">
    <name type="scientific">Pleomassaria siparia CBS 279.74</name>
    <dbReference type="NCBI Taxonomy" id="1314801"/>
    <lineage>
        <taxon>Eukaryota</taxon>
        <taxon>Fungi</taxon>
        <taxon>Dikarya</taxon>
        <taxon>Ascomycota</taxon>
        <taxon>Pezizomycotina</taxon>
        <taxon>Dothideomycetes</taxon>
        <taxon>Pleosporomycetidae</taxon>
        <taxon>Pleosporales</taxon>
        <taxon>Pleomassariaceae</taxon>
        <taxon>Pleomassaria</taxon>
    </lineage>
</organism>
<dbReference type="Gene3D" id="1.50.10.20">
    <property type="match status" value="1"/>
</dbReference>
<dbReference type="PANTHER" id="PTHR47791">
    <property type="entry name" value="MEIOTICALLY UP-REGULATED GENE 191 PROTEIN"/>
    <property type="match status" value="1"/>
</dbReference>
<gene>
    <name evidence="2" type="ORF">K504DRAFT_454479</name>
</gene>
<feature type="signal peptide" evidence="1">
    <location>
        <begin position="1"/>
        <end position="18"/>
    </location>
</feature>
<keyword evidence="2" id="KW-0378">Hydrolase</keyword>
<dbReference type="SUPFAM" id="SSF48208">
    <property type="entry name" value="Six-hairpin glycosidases"/>
    <property type="match status" value="1"/>
</dbReference>
<dbReference type="InterPro" id="IPR008928">
    <property type="entry name" value="6-hairpin_glycosidase_sf"/>
</dbReference>
<dbReference type="InterPro" id="IPR053169">
    <property type="entry name" value="MUG_Protein"/>
</dbReference>
<dbReference type="EMBL" id="MU005769">
    <property type="protein sequence ID" value="KAF2710144.1"/>
    <property type="molecule type" value="Genomic_DNA"/>
</dbReference>
<dbReference type="OrthoDB" id="9984024at2759"/>
<proteinExistence type="predicted"/>
<dbReference type="Pfam" id="PF03663">
    <property type="entry name" value="Glyco_hydro_76"/>
    <property type="match status" value="1"/>
</dbReference>
<reference evidence="2" key="1">
    <citation type="journal article" date="2020" name="Stud. Mycol.">
        <title>101 Dothideomycetes genomes: a test case for predicting lifestyles and emergence of pathogens.</title>
        <authorList>
            <person name="Haridas S."/>
            <person name="Albert R."/>
            <person name="Binder M."/>
            <person name="Bloem J."/>
            <person name="Labutti K."/>
            <person name="Salamov A."/>
            <person name="Andreopoulos B."/>
            <person name="Baker S."/>
            <person name="Barry K."/>
            <person name="Bills G."/>
            <person name="Bluhm B."/>
            <person name="Cannon C."/>
            <person name="Castanera R."/>
            <person name="Culley D."/>
            <person name="Daum C."/>
            <person name="Ezra D."/>
            <person name="Gonzalez J."/>
            <person name="Henrissat B."/>
            <person name="Kuo A."/>
            <person name="Liang C."/>
            <person name="Lipzen A."/>
            <person name="Lutzoni F."/>
            <person name="Magnuson J."/>
            <person name="Mondo S."/>
            <person name="Nolan M."/>
            <person name="Ohm R."/>
            <person name="Pangilinan J."/>
            <person name="Park H.-J."/>
            <person name="Ramirez L."/>
            <person name="Alfaro M."/>
            <person name="Sun H."/>
            <person name="Tritt A."/>
            <person name="Yoshinaga Y."/>
            <person name="Zwiers L.-H."/>
            <person name="Turgeon B."/>
            <person name="Goodwin S."/>
            <person name="Spatafora J."/>
            <person name="Crous P."/>
            <person name="Grigoriev I."/>
        </authorList>
    </citation>
    <scope>NUCLEOTIDE SEQUENCE</scope>
    <source>
        <strain evidence="2">CBS 279.74</strain>
    </source>
</reference>
<dbReference type="GO" id="GO:0005975">
    <property type="term" value="P:carbohydrate metabolic process"/>
    <property type="evidence" value="ECO:0007669"/>
    <property type="project" value="InterPro"/>
</dbReference>
<name>A0A6G1KBE7_9PLEO</name>
<dbReference type="GO" id="GO:0016787">
    <property type="term" value="F:hydrolase activity"/>
    <property type="evidence" value="ECO:0007669"/>
    <property type="project" value="UniProtKB-KW"/>
</dbReference>